<comment type="caution">
    <text evidence="7">The sequence shown here is derived from an EMBL/GenBank/DDBJ whole genome shotgun (WGS) entry which is preliminary data.</text>
</comment>
<dbReference type="PANTHER" id="PTHR30246:SF1">
    <property type="entry name" value="2-DEHYDRO-3-DEOXY-6-PHOSPHOGALACTONATE ALDOLASE-RELATED"/>
    <property type="match status" value="1"/>
</dbReference>
<sequence length="243" mass="24115">MNPIDKHLSGAMQHCGLIAILRGIQPQEAATMGHALYGAGFRTIEVPLNSPEPLASIRLLRDALPADCLVGAGTVLSAQACADVAAAGGQIIVMPHSDPEVIRAARAAGMACVPGVATLTEAFAALAAGVHMLKLFPAEALPPPVLKAWRAVITPSVALIPVGGIVPESIATYAAAGASGFGLGSALYRPGDSAASVARKAAAFVEAWHGAYVAARGAASGAPIGGAPRPSSSSPPASSASPP</sequence>
<dbReference type="OrthoDB" id="8590323at2"/>
<dbReference type="PANTHER" id="PTHR30246">
    <property type="entry name" value="2-KETO-3-DEOXY-6-PHOSPHOGLUCONATE ALDOLASE"/>
    <property type="match status" value="1"/>
</dbReference>
<feature type="region of interest" description="Disordered" evidence="6">
    <location>
        <begin position="220"/>
        <end position="243"/>
    </location>
</feature>
<comment type="pathway">
    <text evidence="1">Carbohydrate acid metabolism.</text>
</comment>
<keyword evidence="8" id="KW-1185">Reference proteome</keyword>
<evidence type="ECO:0000256" key="4">
    <source>
        <dbReference type="ARBA" id="ARBA00023239"/>
    </source>
</evidence>
<keyword evidence="4" id="KW-0456">Lyase</keyword>
<comment type="subunit">
    <text evidence="3">Homotrimer.</text>
</comment>
<dbReference type="EMBL" id="QLTA01000026">
    <property type="protein sequence ID" value="RAR79409.1"/>
    <property type="molecule type" value="Genomic_DNA"/>
</dbReference>
<accession>A0A328Z0B7</accession>
<reference evidence="7 8" key="1">
    <citation type="submission" date="2018-06" db="EMBL/GenBank/DDBJ databases">
        <title>Genomic Encyclopedia of Archaeal and Bacterial Type Strains, Phase II (KMG-II): from individual species to whole genera.</title>
        <authorList>
            <person name="Goeker M."/>
        </authorList>
    </citation>
    <scope>NUCLEOTIDE SEQUENCE [LARGE SCALE GENOMIC DNA]</scope>
    <source>
        <strain evidence="7 8">CFPB 3232</strain>
    </source>
</reference>
<dbReference type="CDD" id="cd00452">
    <property type="entry name" value="KDPG_aldolase"/>
    <property type="match status" value="1"/>
</dbReference>
<dbReference type="SUPFAM" id="SSF51569">
    <property type="entry name" value="Aldolase"/>
    <property type="match status" value="1"/>
</dbReference>
<gene>
    <name evidence="7" type="ORF">AX018_102618</name>
</gene>
<evidence type="ECO:0000313" key="7">
    <source>
        <dbReference type="EMBL" id="RAR79409.1"/>
    </source>
</evidence>
<evidence type="ECO:0000313" key="8">
    <source>
        <dbReference type="Proteomes" id="UP000248856"/>
    </source>
</evidence>
<dbReference type="RefSeq" id="WP_111877929.1">
    <property type="nucleotide sequence ID" value="NZ_CBCSGC010000006.1"/>
</dbReference>
<comment type="similarity">
    <text evidence="2">Belongs to the KHG/KDPG aldolase family.</text>
</comment>
<dbReference type="Gene3D" id="3.20.20.70">
    <property type="entry name" value="Aldolase class I"/>
    <property type="match status" value="1"/>
</dbReference>
<name>A0A328Z0B7_9BURK</name>
<dbReference type="GO" id="GO:0016829">
    <property type="term" value="F:lyase activity"/>
    <property type="evidence" value="ECO:0007669"/>
    <property type="project" value="UniProtKB-KW"/>
</dbReference>
<proteinExistence type="inferred from homology"/>
<dbReference type="InterPro" id="IPR013785">
    <property type="entry name" value="Aldolase_TIM"/>
</dbReference>
<dbReference type="InterPro" id="IPR000887">
    <property type="entry name" value="Aldlse_KDPG_KHG"/>
</dbReference>
<protein>
    <submittedName>
        <fullName evidence="7">2-keto-3-deoxy-phosphogalactonate aldolase</fullName>
    </submittedName>
</protein>
<dbReference type="Proteomes" id="UP000248856">
    <property type="component" value="Unassembled WGS sequence"/>
</dbReference>
<dbReference type="Pfam" id="PF01081">
    <property type="entry name" value="Aldolase"/>
    <property type="match status" value="1"/>
</dbReference>
<evidence type="ECO:0000256" key="1">
    <source>
        <dbReference type="ARBA" id="ARBA00004761"/>
    </source>
</evidence>
<evidence type="ECO:0000256" key="2">
    <source>
        <dbReference type="ARBA" id="ARBA00006906"/>
    </source>
</evidence>
<evidence type="ECO:0000256" key="3">
    <source>
        <dbReference type="ARBA" id="ARBA00011233"/>
    </source>
</evidence>
<keyword evidence="5" id="KW-0119">Carbohydrate metabolism</keyword>
<dbReference type="NCBIfam" id="NF006600">
    <property type="entry name" value="PRK09140.1"/>
    <property type="match status" value="1"/>
</dbReference>
<evidence type="ECO:0000256" key="5">
    <source>
        <dbReference type="ARBA" id="ARBA00023277"/>
    </source>
</evidence>
<organism evidence="7 8">
    <name type="scientific">Paracidovorax anthurii</name>
    <dbReference type="NCBI Taxonomy" id="78229"/>
    <lineage>
        <taxon>Bacteria</taxon>
        <taxon>Pseudomonadati</taxon>
        <taxon>Pseudomonadota</taxon>
        <taxon>Betaproteobacteria</taxon>
        <taxon>Burkholderiales</taxon>
        <taxon>Comamonadaceae</taxon>
        <taxon>Paracidovorax</taxon>
    </lineage>
</organism>
<evidence type="ECO:0000256" key="6">
    <source>
        <dbReference type="SAM" id="MobiDB-lite"/>
    </source>
</evidence>
<dbReference type="AlphaFoldDB" id="A0A328Z0B7"/>